<dbReference type="SMART" id="SM00233">
    <property type="entry name" value="PH"/>
    <property type="match status" value="1"/>
</dbReference>
<dbReference type="PROSITE" id="PS50003">
    <property type="entry name" value="PH_DOMAIN"/>
    <property type="match status" value="1"/>
</dbReference>
<dbReference type="PANTHER" id="PTHR14336:SF8">
    <property type="entry name" value="PROTEIN OPY1"/>
    <property type="match status" value="1"/>
</dbReference>
<dbReference type="EMBL" id="CAXAMN010013335">
    <property type="protein sequence ID" value="CAK9040436.1"/>
    <property type="molecule type" value="Genomic_DNA"/>
</dbReference>
<proteinExistence type="predicted"/>
<comment type="caution">
    <text evidence="2">The sequence shown here is derived from an EMBL/GenBank/DDBJ whole genome shotgun (WGS) entry which is preliminary data.</text>
</comment>
<evidence type="ECO:0000313" key="2">
    <source>
        <dbReference type="EMBL" id="CAK9040436.1"/>
    </source>
</evidence>
<evidence type="ECO:0000313" key="3">
    <source>
        <dbReference type="Proteomes" id="UP001642484"/>
    </source>
</evidence>
<gene>
    <name evidence="2" type="ORF">CCMP2556_LOCUS21767</name>
</gene>
<keyword evidence="3" id="KW-1185">Reference proteome</keyword>
<evidence type="ECO:0000259" key="1">
    <source>
        <dbReference type="PROSITE" id="PS50003"/>
    </source>
</evidence>
<reference evidence="2 3" key="1">
    <citation type="submission" date="2024-02" db="EMBL/GenBank/DDBJ databases">
        <authorList>
            <person name="Chen Y."/>
            <person name="Shah S."/>
            <person name="Dougan E. K."/>
            <person name="Thang M."/>
            <person name="Chan C."/>
        </authorList>
    </citation>
    <scope>NUCLEOTIDE SEQUENCE [LARGE SCALE GENOMIC DNA]</scope>
</reference>
<accession>A0ABP0LMM1</accession>
<dbReference type="InterPro" id="IPR011993">
    <property type="entry name" value="PH-like_dom_sf"/>
</dbReference>
<dbReference type="Gene3D" id="2.30.29.30">
    <property type="entry name" value="Pleckstrin-homology domain (PH domain)/Phosphotyrosine-binding domain (PTB)"/>
    <property type="match status" value="1"/>
</dbReference>
<dbReference type="PANTHER" id="PTHR14336">
    <property type="entry name" value="TANDEM PH DOMAIN CONTAINING PROTEIN"/>
    <property type="match status" value="1"/>
</dbReference>
<name>A0ABP0LMM1_9DINO</name>
<dbReference type="InterPro" id="IPR051707">
    <property type="entry name" value="PI-Interact_SigTrans_Reg"/>
</dbReference>
<dbReference type="InterPro" id="IPR001849">
    <property type="entry name" value="PH_domain"/>
</dbReference>
<dbReference type="SUPFAM" id="SSF50729">
    <property type="entry name" value="PH domain-like"/>
    <property type="match status" value="1"/>
</dbReference>
<protein>
    <recommendedName>
        <fullName evidence="1">PH domain-containing protein</fullName>
    </recommendedName>
</protein>
<sequence>MAAAEIVIHRDDIIKEGFLVKQSKHMKEWRRRWFVLTPQYLCSFKSQGEYRNPTEHIRLAECTTVKSADEDTGKENSFRVDTPGRVFYLIADSSPDKESWIGHIGRQMVRPAVGQNVAMLCSAHGGCWWMIKVSSERRRMAWSQRGTHACHRRAFEHLWKRM</sequence>
<dbReference type="Pfam" id="PF00169">
    <property type="entry name" value="PH"/>
    <property type="match status" value="1"/>
</dbReference>
<dbReference type="Proteomes" id="UP001642484">
    <property type="component" value="Unassembled WGS sequence"/>
</dbReference>
<organism evidence="2 3">
    <name type="scientific">Durusdinium trenchii</name>
    <dbReference type="NCBI Taxonomy" id="1381693"/>
    <lineage>
        <taxon>Eukaryota</taxon>
        <taxon>Sar</taxon>
        <taxon>Alveolata</taxon>
        <taxon>Dinophyceae</taxon>
        <taxon>Suessiales</taxon>
        <taxon>Symbiodiniaceae</taxon>
        <taxon>Durusdinium</taxon>
    </lineage>
</organism>
<feature type="domain" description="PH" evidence="1">
    <location>
        <begin position="12"/>
        <end position="109"/>
    </location>
</feature>